<dbReference type="PANTHER" id="PTHR33693:SF1">
    <property type="entry name" value="TYPE-4 URACIL-DNA GLYCOSYLASE"/>
    <property type="match status" value="1"/>
</dbReference>
<dbReference type="Gene3D" id="3.40.470.10">
    <property type="entry name" value="Uracil-DNA glycosylase-like domain"/>
    <property type="match status" value="1"/>
</dbReference>
<dbReference type="Proteomes" id="UP000594749">
    <property type="component" value="Chromosome"/>
</dbReference>
<name>A0A7M1LDV9_9BACT</name>
<dbReference type="PANTHER" id="PTHR33693">
    <property type="entry name" value="TYPE-5 URACIL-DNA GLYCOSYLASE"/>
    <property type="match status" value="1"/>
</dbReference>
<keyword evidence="1" id="KW-0227">DNA damage</keyword>
<dbReference type="EMBL" id="CP063078">
    <property type="protein sequence ID" value="QOQ86757.1"/>
    <property type="molecule type" value="Genomic_DNA"/>
</dbReference>
<dbReference type="GO" id="GO:0006281">
    <property type="term" value="P:DNA repair"/>
    <property type="evidence" value="ECO:0007669"/>
    <property type="project" value="UniProtKB-KW"/>
</dbReference>
<accession>A0A7M1LDV9</accession>
<protein>
    <recommendedName>
        <fullName evidence="6">Uracil-DNA glycosylase</fullName>
    </recommendedName>
</protein>
<evidence type="ECO:0000256" key="2">
    <source>
        <dbReference type="ARBA" id="ARBA00022801"/>
    </source>
</evidence>
<dbReference type="GO" id="GO:0097506">
    <property type="term" value="F:deaminated base DNA N-glycosylase activity"/>
    <property type="evidence" value="ECO:0007669"/>
    <property type="project" value="UniProtKB-ARBA"/>
</dbReference>
<evidence type="ECO:0000256" key="3">
    <source>
        <dbReference type="ARBA" id="ARBA00023204"/>
    </source>
</evidence>
<evidence type="ECO:0000256" key="1">
    <source>
        <dbReference type="ARBA" id="ARBA00022763"/>
    </source>
</evidence>
<evidence type="ECO:0000313" key="4">
    <source>
        <dbReference type="EMBL" id="QOQ86757.1"/>
    </source>
</evidence>
<dbReference type="RefSeq" id="WP_025803213.1">
    <property type="nucleotide sequence ID" value="NZ_CP053842.1"/>
</dbReference>
<keyword evidence="2" id="KW-0378">Hydrolase</keyword>
<gene>
    <name evidence="4" type="ORF">IMC76_05915</name>
</gene>
<keyword evidence="3" id="KW-0234">DNA repair</keyword>
<evidence type="ECO:0000313" key="5">
    <source>
        <dbReference type="Proteomes" id="UP000594749"/>
    </source>
</evidence>
<dbReference type="SUPFAM" id="SSF52141">
    <property type="entry name" value="Uracil-DNA glycosylase-like"/>
    <property type="match status" value="1"/>
</dbReference>
<reference evidence="4 5" key="1">
    <citation type="submission" date="2020-10" db="EMBL/GenBank/DDBJ databases">
        <title>Campylobacter and Helicobacter PacBio genomes.</title>
        <authorList>
            <person name="Lane C."/>
        </authorList>
    </citation>
    <scope>NUCLEOTIDE SEQUENCE [LARGE SCALE GENOMIC DNA]</scope>
    <source>
        <strain evidence="4 5">2016D-0077</strain>
    </source>
</reference>
<keyword evidence="5" id="KW-1185">Reference proteome</keyword>
<dbReference type="AlphaFoldDB" id="A0A7M1LDV9"/>
<sequence length="205" mass="23675">MSSLKNLYFHKAMGYKFIDEISLKNSSFFMDLDSLNRCVKSCELCSLSKSRKTPLILSSKSADIMVIFKSPNETQNLKADIKACKNTLKFCNTLYEIFKNYKISYSFLLKCYGNYDEISVSMCKDYLFEEIEKLSPKLILTMGELVSRVVLKSSVSFDSLKGSLFKYKYSLIMPLDSLDYILKNPSKKDEFIESIKRAKEFIKTP</sequence>
<dbReference type="InterPro" id="IPR051536">
    <property type="entry name" value="UDG_Type-4/5"/>
</dbReference>
<dbReference type="InterPro" id="IPR036895">
    <property type="entry name" value="Uracil-DNA_glycosylase-like_sf"/>
</dbReference>
<organism evidence="4 5">
    <name type="scientific">Campylobacter corcagiensis</name>
    <dbReference type="NCBI Taxonomy" id="1448857"/>
    <lineage>
        <taxon>Bacteria</taxon>
        <taxon>Pseudomonadati</taxon>
        <taxon>Campylobacterota</taxon>
        <taxon>Epsilonproteobacteria</taxon>
        <taxon>Campylobacterales</taxon>
        <taxon>Campylobacteraceae</taxon>
        <taxon>Campylobacter</taxon>
    </lineage>
</organism>
<dbReference type="OrthoDB" id="5363213at2"/>
<proteinExistence type="predicted"/>
<evidence type="ECO:0008006" key="6">
    <source>
        <dbReference type="Google" id="ProtNLM"/>
    </source>
</evidence>